<dbReference type="SUPFAM" id="SSF52833">
    <property type="entry name" value="Thioredoxin-like"/>
    <property type="match status" value="1"/>
</dbReference>
<reference evidence="1 2" key="1">
    <citation type="submission" date="2016-12" db="EMBL/GenBank/DDBJ databases">
        <authorList>
            <person name="Song W.-J."/>
            <person name="Kurnit D.M."/>
        </authorList>
    </citation>
    <scope>NUCLEOTIDE SEQUENCE [LARGE SCALE GENOMIC DNA]</scope>
    <source>
        <strain evidence="1 2">ATCC 49181</strain>
    </source>
</reference>
<dbReference type="Pfam" id="PF01257">
    <property type="entry name" value="2Fe-2S_thioredx"/>
    <property type="match status" value="1"/>
</dbReference>
<protein>
    <submittedName>
        <fullName evidence="1">(2Fe-2S) ferredoxin</fullName>
    </submittedName>
</protein>
<dbReference type="CDD" id="cd02980">
    <property type="entry name" value="TRX_Fd_family"/>
    <property type="match status" value="1"/>
</dbReference>
<dbReference type="AlphaFoldDB" id="A0A1N6IK93"/>
<evidence type="ECO:0000313" key="2">
    <source>
        <dbReference type="Proteomes" id="UP000185062"/>
    </source>
</evidence>
<accession>A0A1N6IK93</accession>
<dbReference type="EMBL" id="FSRO01000001">
    <property type="protein sequence ID" value="SIO32399.1"/>
    <property type="molecule type" value="Genomic_DNA"/>
</dbReference>
<dbReference type="eggNOG" id="COG3411">
    <property type="taxonomic scope" value="Bacteria"/>
</dbReference>
<dbReference type="RefSeq" id="WP_028462081.1">
    <property type="nucleotide sequence ID" value="NZ_FSRO01000001.1"/>
</dbReference>
<dbReference type="Proteomes" id="UP000185062">
    <property type="component" value="Unassembled WGS sequence"/>
</dbReference>
<sequence>MNYYQYHVFFCVNQREAGAACCHSYNAQEVRDYAKERIKSLKLNGKGQVRINNAGCLDRCSEGPVIVIYPEEIWYTYVDKDDIDEIIDEHLQNGKIVERLRI</sequence>
<organism evidence="1 2">
    <name type="scientific">Nitrosomonas cryotolerans ATCC 49181</name>
    <dbReference type="NCBI Taxonomy" id="1131553"/>
    <lineage>
        <taxon>Bacteria</taxon>
        <taxon>Pseudomonadati</taxon>
        <taxon>Pseudomonadota</taxon>
        <taxon>Betaproteobacteria</taxon>
        <taxon>Nitrosomonadales</taxon>
        <taxon>Nitrosomonadaceae</taxon>
        <taxon>Nitrosomonas</taxon>
    </lineage>
</organism>
<dbReference type="InterPro" id="IPR036249">
    <property type="entry name" value="Thioredoxin-like_sf"/>
</dbReference>
<dbReference type="Gene3D" id="3.40.30.10">
    <property type="entry name" value="Glutaredoxin"/>
    <property type="match status" value="1"/>
</dbReference>
<keyword evidence="2" id="KW-1185">Reference proteome</keyword>
<proteinExistence type="predicted"/>
<name>A0A1N6IK93_9PROT</name>
<evidence type="ECO:0000313" key="1">
    <source>
        <dbReference type="EMBL" id="SIO32399.1"/>
    </source>
</evidence>
<gene>
    <name evidence="1" type="ORF">SAMN02743940_1875</name>
</gene>
<dbReference type="STRING" id="44575.SAMN05216419_10358"/>